<dbReference type="PANTHER" id="PTHR43748:SF3">
    <property type="entry name" value="RIBOSE-5-PHOSPHATE ISOMERASE 3, CHLOROPLASTIC-RELATED"/>
    <property type="match status" value="1"/>
</dbReference>
<reference evidence="4 5" key="1">
    <citation type="journal article" date="2016" name="Microb. Cell Fact.">
        <title>Dissection of exopolysaccharide biosynthesis in Kozakia baliensis.</title>
        <authorList>
            <person name="Brandt J.U."/>
            <person name="Jakob F."/>
            <person name="Behr J."/>
            <person name="Geissler A.J."/>
            <person name="Vogel R.F."/>
        </authorList>
    </citation>
    <scope>NUCLEOTIDE SEQUENCE [LARGE SCALE GENOMIC DNA]</scope>
    <source>
        <strain evidence="4 5">DSM 14400</strain>
    </source>
</reference>
<organism evidence="4 5">
    <name type="scientific">Kozakia baliensis</name>
    <dbReference type="NCBI Taxonomy" id="153496"/>
    <lineage>
        <taxon>Bacteria</taxon>
        <taxon>Pseudomonadati</taxon>
        <taxon>Pseudomonadota</taxon>
        <taxon>Alphaproteobacteria</taxon>
        <taxon>Acetobacterales</taxon>
        <taxon>Acetobacteraceae</taxon>
        <taxon>Kozakia</taxon>
    </lineage>
</organism>
<dbReference type="InterPro" id="IPR020672">
    <property type="entry name" value="Ribose5P_isomerase_typA_subgr"/>
</dbReference>
<dbReference type="SUPFAM" id="SSF100950">
    <property type="entry name" value="NagB/RpiA/CoA transferase-like"/>
    <property type="match status" value="1"/>
</dbReference>
<comment type="function">
    <text evidence="3">Catalyzes the reversible conversion of ribose-5-phosphate to ribulose 5-phosphate.</text>
</comment>
<feature type="binding site" evidence="3">
    <location>
        <begin position="92"/>
        <end position="95"/>
    </location>
    <ligand>
        <name>substrate</name>
    </ligand>
</feature>
<dbReference type="FunFam" id="3.40.50.1360:FF:000001">
    <property type="entry name" value="Ribose-5-phosphate isomerase A"/>
    <property type="match status" value="1"/>
</dbReference>
<comment type="catalytic activity">
    <reaction evidence="1 3">
        <text>aldehydo-D-ribose 5-phosphate = D-ribulose 5-phosphate</text>
        <dbReference type="Rhea" id="RHEA:14657"/>
        <dbReference type="ChEBI" id="CHEBI:58121"/>
        <dbReference type="ChEBI" id="CHEBI:58273"/>
        <dbReference type="EC" id="5.3.1.6"/>
    </reaction>
</comment>
<dbReference type="UniPathway" id="UPA00115">
    <property type="reaction ID" value="UER00412"/>
</dbReference>
<dbReference type="OrthoDB" id="5870696at2"/>
<dbReference type="InterPro" id="IPR004788">
    <property type="entry name" value="Ribose5P_isomerase_type_A"/>
</dbReference>
<dbReference type="GO" id="GO:0009052">
    <property type="term" value="P:pentose-phosphate shunt, non-oxidative branch"/>
    <property type="evidence" value="ECO:0007669"/>
    <property type="project" value="UniProtKB-UniRule"/>
</dbReference>
<name>A0A1D8UWQ7_9PROT</name>
<keyword evidence="2 3" id="KW-0413">Isomerase</keyword>
<protein>
    <recommendedName>
        <fullName evidence="3">Ribose-5-phosphate isomerase A</fullName>
        <ecNumber evidence="3">5.3.1.6</ecNumber>
    </recommendedName>
    <alternativeName>
        <fullName evidence="3">Phosphoriboisomerase A</fullName>
        <shortName evidence="3">PRI</shortName>
    </alternativeName>
</protein>
<dbReference type="eggNOG" id="COG0120">
    <property type="taxonomic scope" value="Bacteria"/>
</dbReference>
<dbReference type="NCBIfam" id="NF001924">
    <property type="entry name" value="PRK00702.1"/>
    <property type="match status" value="1"/>
</dbReference>
<keyword evidence="5" id="KW-1185">Reference proteome</keyword>
<dbReference type="EMBL" id="CP014674">
    <property type="protein sequence ID" value="AOX18084.1"/>
    <property type="molecule type" value="Genomic_DNA"/>
</dbReference>
<evidence type="ECO:0000256" key="3">
    <source>
        <dbReference type="HAMAP-Rule" id="MF_00170"/>
    </source>
</evidence>
<proteinExistence type="inferred from homology"/>
<comment type="similarity">
    <text evidence="3">Belongs to the ribose 5-phosphate isomerase family.</text>
</comment>
<dbReference type="SUPFAM" id="SSF75445">
    <property type="entry name" value="D-ribose-5-phosphate isomerase (RpiA), lid domain"/>
    <property type="match status" value="1"/>
</dbReference>
<evidence type="ECO:0000313" key="5">
    <source>
        <dbReference type="Proteomes" id="UP000179145"/>
    </source>
</evidence>
<dbReference type="STRING" id="153496.A0U89_03160"/>
<accession>A0A1D8UWQ7</accession>
<evidence type="ECO:0000256" key="2">
    <source>
        <dbReference type="ARBA" id="ARBA00023235"/>
    </source>
</evidence>
<feature type="active site" description="Proton acceptor" evidence="3">
    <location>
        <position position="115"/>
    </location>
</feature>
<dbReference type="GO" id="GO:0004751">
    <property type="term" value="F:ribose-5-phosphate isomerase activity"/>
    <property type="evidence" value="ECO:0007669"/>
    <property type="project" value="UniProtKB-UniRule"/>
</dbReference>
<dbReference type="AlphaFoldDB" id="A0A1D8UWQ7"/>
<evidence type="ECO:0000313" key="4">
    <source>
        <dbReference type="EMBL" id="AOX18084.1"/>
    </source>
</evidence>
<feature type="binding site" evidence="3">
    <location>
        <begin position="36"/>
        <end position="39"/>
    </location>
    <ligand>
        <name>substrate</name>
    </ligand>
</feature>
<dbReference type="InterPro" id="IPR037171">
    <property type="entry name" value="NagB/RpiA_transferase-like"/>
</dbReference>
<dbReference type="PANTHER" id="PTHR43748">
    <property type="entry name" value="RIBOSE-5-PHOSPHATE ISOMERASE 3, CHLOROPLASTIC-RELATED"/>
    <property type="match status" value="1"/>
</dbReference>
<feature type="binding site" evidence="3">
    <location>
        <position position="133"/>
    </location>
    <ligand>
        <name>substrate</name>
    </ligand>
</feature>
<sequence>MLQDSAIQDRVAQLKREAARHAVTYIEDGMAVGLGTGSTAKFMIDALGERVAKEGLRIRGIPTSEASAEQAKGLNIPITDFAADPFLDIAIDGADEVQRGSLYLVKGLGGALLREKIVAASARRFVIIVDESKLVDDLGTHAPIPVEITPWGWERAAKLLGDTGAHACKPRMKRDGNLFITDNGNMILDCHYPSIDDPRGLSQSIIDITGVVDHGLFLGMTSEVLVAGLHGIDRLVP</sequence>
<dbReference type="HAMAP" id="MF_00170">
    <property type="entry name" value="Rib_5P_isom_A"/>
    <property type="match status" value="1"/>
</dbReference>
<evidence type="ECO:0000256" key="1">
    <source>
        <dbReference type="ARBA" id="ARBA00001713"/>
    </source>
</evidence>
<dbReference type="CDD" id="cd01398">
    <property type="entry name" value="RPI_A"/>
    <property type="match status" value="1"/>
</dbReference>
<dbReference type="InterPro" id="IPR050262">
    <property type="entry name" value="Ribose-5P_isomerase"/>
</dbReference>
<dbReference type="Pfam" id="PF06026">
    <property type="entry name" value="Rib_5-P_isom_A"/>
    <property type="match status" value="1"/>
</dbReference>
<feature type="binding site" evidence="3">
    <location>
        <begin position="106"/>
        <end position="109"/>
    </location>
    <ligand>
        <name>substrate</name>
    </ligand>
</feature>
<comment type="pathway">
    <text evidence="3">Carbohydrate degradation; pentose phosphate pathway; D-ribose 5-phosphate from D-ribulose 5-phosphate (non-oxidative stage): step 1/1.</text>
</comment>
<gene>
    <name evidence="3" type="primary">rpiA</name>
    <name evidence="4" type="ORF">A0U89_03160</name>
</gene>
<comment type="subunit">
    <text evidence="3">Homodimer.</text>
</comment>
<dbReference type="SMART" id="SM01134">
    <property type="entry name" value="DeoRC"/>
    <property type="match status" value="1"/>
</dbReference>
<dbReference type="KEGG" id="kba:A0U89_03160"/>
<dbReference type="NCBIfam" id="TIGR00021">
    <property type="entry name" value="rpiA"/>
    <property type="match status" value="1"/>
</dbReference>
<dbReference type="Proteomes" id="UP000179145">
    <property type="component" value="Chromosome"/>
</dbReference>
<dbReference type="Gene3D" id="3.30.70.260">
    <property type="match status" value="1"/>
</dbReference>
<dbReference type="Gene3D" id="3.40.50.1360">
    <property type="match status" value="1"/>
</dbReference>
<dbReference type="EC" id="5.3.1.6" evidence="3"/>